<dbReference type="GO" id="GO:0005262">
    <property type="term" value="F:calcium channel activity"/>
    <property type="evidence" value="ECO:0007669"/>
    <property type="project" value="TreeGrafter"/>
</dbReference>
<organism evidence="10 12">
    <name type="scientific">Perkinsus olseni</name>
    <name type="common">Perkinsus atlanticus</name>
    <dbReference type="NCBI Taxonomy" id="32597"/>
    <lineage>
        <taxon>Eukaryota</taxon>
        <taxon>Sar</taxon>
        <taxon>Alveolata</taxon>
        <taxon>Perkinsozoa</taxon>
        <taxon>Perkinsea</taxon>
        <taxon>Perkinsida</taxon>
        <taxon>Perkinsidae</taxon>
        <taxon>Perkinsus</taxon>
    </lineage>
</organism>
<keyword evidence="6" id="KW-0863">Zinc-finger</keyword>
<protein>
    <submittedName>
        <fullName evidence="10">Polycystic kidney disease</fullName>
    </submittedName>
</protein>
<evidence type="ECO:0000256" key="7">
    <source>
        <dbReference type="SAM" id="MobiDB-lite"/>
    </source>
</evidence>
<evidence type="ECO:0000256" key="1">
    <source>
        <dbReference type="ARBA" id="ARBA00004141"/>
    </source>
</evidence>
<evidence type="ECO:0000256" key="3">
    <source>
        <dbReference type="ARBA" id="ARBA00022692"/>
    </source>
</evidence>
<feature type="transmembrane region" description="Helical" evidence="8">
    <location>
        <begin position="690"/>
        <end position="710"/>
    </location>
</feature>
<dbReference type="InterPro" id="IPR051223">
    <property type="entry name" value="Polycystin"/>
</dbReference>
<comment type="subcellular location">
    <subcellularLocation>
        <location evidence="1">Membrane</location>
        <topology evidence="1">Multi-pass membrane protein</topology>
    </subcellularLocation>
</comment>
<keyword evidence="5 8" id="KW-0472">Membrane</keyword>
<dbReference type="OrthoDB" id="444119at2759"/>
<dbReference type="GO" id="GO:0016020">
    <property type="term" value="C:membrane"/>
    <property type="evidence" value="ECO:0007669"/>
    <property type="project" value="UniProtKB-SubCell"/>
</dbReference>
<dbReference type="Pfam" id="PF08016">
    <property type="entry name" value="PKD_channel"/>
    <property type="match status" value="1"/>
</dbReference>
<dbReference type="GO" id="GO:0008270">
    <property type="term" value="F:zinc ion binding"/>
    <property type="evidence" value="ECO:0007669"/>
    <property type="project" value="UniProtKB-KW"/>
</dbReference>
<dbReference type="EMBL" id="JABANN010000101">
    <property type="protein sequence ID" value="KAF4671615.1"/>
    <property type="molecule type" value="Genomic_DNA"/>
</dbReference>
<feature type="region of interest" description="Disordered" evidence="7">
    <location>
        <begin position="377"/>
        <end position="396"/>
    </location>
</feature>
<feature type="transmembrane region" description="Helical" evidence="8">
    <location>
        <begin position="657"/>
        <end position="678"/>
    </location>
</feature>
<evidence type="ECO:0000256" key="2">
    <source>
        <dbReference type="ARBA" id="ARBA00007200"/>
    </source>
</evidence>
<evidence type="ECO:0000313" key="13">
    <source>
        <dbReference type="Proteomes" id="UP000572268"/>
    </source>
</evidence>
<feature type="domain" description="CCHC-type" evidence="9">
    <location>
        <begin position="70"/>
        <end position="84"/>
    </location>
</feature>
<dbReference type="EMBL" id="JABAHT010000100">
    <property type="protein sequence ID" value="KAF4665170.1"/>
    <property type="molecule type" value="Genomic_DNA"/>
</dbReference>
<feature type="transmembrane region" description="Helical" evidence="8">
    <location>
        <begin position="818"/>
        <end position="834"/>
    </location>
</feature>
<keyword evidence="3 8" id="KW-0812">Transmembrane</keyword>
<dbReference type="GO" id="GO:0050982">
    <property type="term" value="P:detection of mechanical stimulus"/>
    <property type="evidence" value="ECO:0007669"/>
    <property type="project" value="TreeGrafter"/>
</dbReference>
<evidence type="ECO:0000256" key="4">
    <source>
        <dbReference type="ARBA" id="ARBA00022989"/>
    </source>
</evidence>
<dbReference type="InterPro" id="IPR013122">
    <property type="entry name" value="PKD1_2_channel"/>
</dbReference>
<dbReference type="PANTHER" id="PTHR10877:SF183">
    <property type="entry name" value="AT14535P-RELATED"/>
    <property type="match status" value="1"/>
</dbReference>
<dbReference type="Pfam" id="PF20519">
    <property type="entry name" value="Polycystin_dom"/>
    <property type="match status" value="1"/>
</dbReference>
<dbReference type="AlphaFoldDB" id="A0A7J6M1W6"/>
<gene>
    <name evidence="10" type="primary">PKD2L1_1</name>
    <name evidence="11" type="ORF">FOL46_000160</name>
    <name evidence="10" type="ORF">FOZ61_000129</name>
</gene>
<feature type="transmembrane region" description="Helical" evidence="8">
    <location>
        <begin position="788"/>
        <end position="812"/>
    </location>
</feature>
<dbReference type="InterPro" id="IPR046791">
    <property type="entry name" value="Polycystin_dom"/>
</dbReference>
<evidence type="ECO:0000313" key="11">
    <source>
        <dbReference type="EMBL" id="KAF4671615.1"/>
    </source>
</evidence>
<comment type="caution">
    <text evidence="10">The sequence shown here is derived from an EMBL/GenBank/DDBJ whole genome shotgun (WGS) entry which is preliminary data.</text>
</comment>
<evidence type="ECO:0000259" key="9">
    <source>
        <dbReference type="PROSITE" id="PS50158"/>
    </source>
</evidence>
<dbReference type="Proteomes" id="UP000570595">
    <property type="component" value="Unassembled WGS sequence"/>
</dbReference>
<reference evidence="12 13" key="1">
    <citation type="submission" date="2020-04" db="EMBL/GenBank/DDBJ databases">
        <title>Perkinsus olseni comparative genomics.</title>
        <authorList>
            <person name="Bogema D.R."/>
        </authorList>
    </citation>
    <scope>NUCLEOTIDE SEQUENCE [LARGE SCALE GENOMIC DNA]</scope>
    <source>
        <strain evidence="10">ATCC PRA-179</strain>
        <strain evidence="11">ATCC PRA-31</strain>
    </source>
</reference>
<feature type="transmembrane region" description="Helical" evidence="8">
    <location>
        <begin position="855"/>
        <end position="877"/>
    </location>
</feature>
<evidence type="ECO:0000256" key="8">
    <source>
        <dbReference type="SAM" id="Phobius"/>
    </source>
</evidence>
<feature type="transmembrane region" description="Helical" evidence="8">
    <location>
        <begin position="754"/>
        <end position="776"/>
    </location>
</feature>
<proteinExistence type="inferred from homology"/>
<dbReference type="PROSITE" id="PS50158">
    <property type="entry name" value="ZF_CCHC"/>
    <property type="match status" value="1"/>
</dbReference>
<keyword evidence="6" id="KW-0862">Zinc</keyword>
<evidence type="ECO:0000256" key="6">
    <source>
        <dbReference type="PROSITE-ProRule" id="PRU00047"/>
    </source>
</evidence>
<dbReference type="PANTHER" id="PTHR10877">
    <property type="entry name" value="POLYCYSTIN FAMILY MEMBER"/>
    <property type="match status" value="1"/>
</dbReference>
<evidence type="ECO:0000313" key="12">
    <source>
        <dbReference type="Proteomes" id="UP000570595"/>
    </source>
</evidence>
<dbReference type="Proteomes" id="UP000572268">
    <property type="component" value="Unassembled WGS sequence"/>
</dbReference>
<sequence>MNSPASHATTASTEGRDAQYPYLAHYLRVHPDACHRDVMVVGSKDRYFGPEPVCWACLGPHKTSVCPEKRCFRCAQAGHSYDQCEVREFCTYCRKYGHKSLATCPVYSYRQTRNPALHAGLTCLVCNAKGHVECGEVAGLQVSKGDFQCDYGNPGRYDSAEVVRSGNPVAHLAGFQQGLSVSATGQWHRGTPAAVRYTGGKYPGPYAKAKDCPRPLQHACQCGDLFKLMSLENPFEARYDEFALERDSNKFLGDSSFWKHYEKIPVRFVYKAGSMEYRNLKLMLLEMIFYLSLVACLTAFLYNHIDASLEYQARQQQEQYWGQCSSEDHSVGCRIEKVKDVTSFWEWYRESLVPLAFNVVGDQNLVQQAVIQSRSTDDDASSAAGEYPSLTPAVTPPEGWLDGMLAVEASTPTEAVTNDTSLDLELLGLTTTTAIPTPTASTTTPATELILEPSSPRVWPEHAATLFVLNEGVKGSLPRYVGDTKTNILLGPIRIRQVAVTPQRACAVQDDLASVHSVCFGPWSSGDQYKFKIAKTGTPDRVKDAYIWRPRNETQQGALIIGNYSEYTGDGYIFDLPADIVQAFRVADDLEEWEWLDMATRAIIIELSTLNPSINMVVSTRLLFEFGPDGSVGVKREHTPLPVDQMSLPVMLDSGSYLSLFVYQIVITGQFLAFMLYFMANLYRTGLVRFFTYIWNIVDFIIITLFFTYLSERLKFLSVLDEEPSLRPELLPLPQAVFMPYSVFRDSLMSSRNAFSLLTLIVWLKLLKYMVVVAAFRPFVRVIERCIYELLVLALLCMVLLAGLAVSFHAILGSIVDDFTWIHGSFYALLFMVVRGPTDFDMQRILHEEPQLGKLLLVIYIVLITFLLMAFFFGIVLDIYSEVTILAKNPDPSVLRENPQRRNPMVAFLFTYYYKLRGVSLVQDLADDEEVGGPNDQWIELRALPACLVAAWERKRRELQYEIEESIAEREGEAALRNLELNRPAQGSIFARMSERIVEHSKVKEDRAQFAEEREEAYKLVEQADHCDRITRVQLQRLLNDMPELCELVGCGRAVEIIRRYKSAYHDERVEERMRRIARMQETIFTKMEKLGDRTSKLKFDAATSMELVSTELNEAMTEAGMQRARVDKIS</sequence>
<evidence type="ECO:0000313" key="10">
    <source>
        <dbReference type="EMBL" id="KAF4665170.1"/>
    </source>
</evidence>
<dbReference type="GO" id="GO:0003676">
    <property type="term" value="F:nucleic acid binding"/>
    <property type="evidence" value="ECO:0007669"/>
    <property type="project" value="InterPro"/>
</dbReference>
<comment type="similarity">
    <text evidence="2">Belongs to the polycystin family.</text>
</comment>
<name>A0A7J6M1W6_PEROL</name>
<keyword evidence="4 8" id="KW-1133">Transmembrane helix</keyword>
<keyword evidence="6" id="KW-0479">Metal-binding</keyword>
<evidence type="ECO:0000256" key="5">
    <source>
        <dbReference type="ARBA" id="ARBA00023136"/>
    </source>
</evidence>
<accession>A0A7J6M1W6</accession>
<dbReference type="InterPro" id="IPR001878">
    <property type="entry name" value="Znf_CCHC"/>
</dbReference>